<dbReference type="InterPro" id="IPR035979">
    <property type="entry name" value="RBD_domain_sf"/>
</dbReference>
<dbReference type="PROSITE" id="PS50102">
    <property type="entry name" value="RRM"/>
    <property type="match status" value="1"/>
</dbReference>
<dbReference type="RefSeq" id="XP_024874971.1">
    <property type="nucleotide sequence ID" value="XM_025019203.1"/>
</dbReference>
<feature type="compositionally biased region" description="Acidic residues" evidence="4">
    <location>
        <begin position="267"/>
        <end position="334"/>
    </location>
</feature>
<dbReference type="InterPro" id="IPR038929">
    <property type="entry name" value="CCDC13"/>
</dbReference>
<feature type="compositionally biased region" description="Basic and acidic residues" evidence="4">
    <location>
        <begin position="168"/>
        <end position="186"/>
    </location>
</feature>
<dbReference type="InterPro" id="IPR012677">
    <property type="entry name" value="Nucleotide-bd_a/b_plait_sf"/>
</dbReference>
<evidence type="ECO:0000259" key="5">
    <source>
        <dbReference type="PROSITE" id="PS50102"/>
    </source>
</evidence>
<feature type="compositionally biased region" description="Basic and acidic residues" evidence="4">
    <location>
        <begin position="249"/>
        <end position="266"/>
    </location>
</feature>
<feature type="compositionally biased region" description="Polar residues" evidence="4">
    <location>
        <begin position="16"/>
        <end position="29"/>
    </location>
</feature>
<evidence type="ECO:0000313" key="7">
    <source>
        <dbReference type="RefSeq" id="XP_024874971.1"/>
    </source>
</evidence>
<gene>
    <name evidence="7" type="primary">LOC112456567</name>
</gene>
<accession>A0A6J1Q0H1</accession>
<dbReference type="GO" id="GO:0031122">
    <property type="term" value="P:cytoplasmic microtubule organization"/>
    <property type="evidence" value="ECO:0007669"/>
    <property type="project" value="TreeGrafter"/>
</dbReference>
<dbReference type="AlphaFoldDB" id="A0A6J1Q0H1"/>
<dbReference type="Gene3D" id="3.30.70.330">
    <property type="match status" value="1"/>
</dbReference>
<keyword evidence="3" id="KW-0175">Coiled coil</keyword>
<dbReference type="PANTHER" id="PTHR31935">
    <property type="entry name" value="COILED-COIL DOMAIN-CONTAINING PROTEIN 13"/>
    <property type="match status" value="1"/>
</dbReference>
<evidence type="ECO:0000313" key="6">
    <source>
        <dbReference type="Proteomes" id="UP000504618"/>
    </source>
</evidence>
<dbReference type="SUPFAM" id="SSF54928">
    <property type="entry name" value="RNA-binding domain, RBD"/>
    <property type="match status" value="1"/>
</dbReference>
<feature type="coiled-coil region" evidence="3">
    <location>
        <begin position="537"/>
        <end position="703"/>
    </location>
</feature>
<dbReference type="GO" id="GO:0034451">
    <property type="term" value="C:centriolar satellite"/>
    <property type="evidence" value="ECO:0007669"/>
    <property type="project" value="TreeGrafter"/>
</dbReference>
<feature type="coiled-coil region" evidence="3">
    <location>
        <begin position="754"/>
        <end position="802"/>
    </location>
</feature>
<feature type="region of interest" description="Disordered" evidence="4">
    <location>
        <begin position="86"/>
        <end position="126"/>
    </location>
</feature>
<evidence type="ECO:0000256" key="4">
    <source>
        <dbReference type="SAM" id="MobiDB-lite"/>
    </source>
</evidence>
<feature type="compositionally biased region" description="Basic and acidic residues" evidence="4">
    <location>
        <begin position="86"/>
        <end position="111"/>
    </location>
</feature>
<evidence type="ECO:0000256" key="3">
    <source>
        <dbReference type="SAM" id="Coils"/>
    </source>
</evidence>
<keyword evidence="6" id="KW-1185">Reference proteome</keyword>
<sequence>MKTKVEDKKAKKRSLSETSVSIKSNQKQENINEFKKGSKKAKLAGVKQNGNPTSGEKAPILKVVDKQKKEQNKAIKQQSNIVKLSETKRDTKEKTELTVVKSMKETGDRINKRNKRRPARPYNQRDLTVEQITEKIAEIQRREVLSKRAKKLLGVLKRKLRESGNNSEKLDIVGKKSNKKAEHRENVLMQSKQKANDESKTKAEKKHIQSKGKPQEEDDDDSDIEEDDEDSDVEEESLDEESLDEEDEIMKKREIQKTVLKRLEEFKSDEDEDEELESEENEEEVENEEDEEEVENEEDEDEEVEENEEDDEDVEDEEDQEDEEDEVQTDFITEDEIKRHFLTKIDSITSIRIPTKPDKSPRGFAYVEVTNNIDFEKGLSLNHTFLNKRRINVQYSLPAGGKKANDATKKFMVAKNMKLQALQKAGKLAGGNQKKKPFKKENRFHIGRAAAPQVVRKIKKKNQKNLLGKGDEERFRCLKNKLQRVQAKLCESRNTCAALRQEINKAQKLLCSEVGENVSISALSSAPGGWRGRAEQIRNLQQKLAELQTRLSENERSQKESCDRQNLAYLRNVEKERRQQIENTAKELRQAEVALEASKRKLDASKARIKILEQELSIAKGKIAMLNEKRSHDDRLIDALNERLKISEARYQDHEMDVQNREHKIERENANIKNELRATQLHVDRLRRRLEEREIEIDKLRNGILSDESLKCRISLHPDFRLTEERQISPAVSPRNLGEPNEYVILALAAEAERVRLLELVTLLNQRLDKERNEADALAELLRKEKSKWAKLELKLRDSEKERVGLAKVDTRYRARSCAKSMSSLRTEEETTNPDEVRYKIELLEEECLALKTRLDTVQQDKASDLAMYKRMLDQARKTFKDACRNKLATGGSRSTITI</sequence>
<dbReference type="GeneID" id="112456567"/>
<feature type="compositionally biased region" description="Acidic residues" evidence="4">
    <location>
        <begin position="216"/>
        <end position="248"/>
    </location>
</feature>
<dbReference type="PANTHER" id="PTHR31935:SF1">
    <property type="entry name" value="COILED-COIL DOMAIN-CONTAINING PROTEIN 13"/>
    <property type="match status" value="1"/>
</dbReference>
<protein>
    <submittedName>
        <fullName evidence="7">Coiled-coil domain-containing protein 13-like</fullName>
    </submittedName>
</protein>
<keyword evidence="1 2" id="KW-0694">RNA-binding</keyword>
<organism evidence="6 7">
    <name type="scientific">Temnothorax curvispinosus</name>
    <dbReference type="NCBI Taxonomy" id="300111"/>
    <lineage>
        <taxon>Eukaryota</taxon>
        <taxon>Metazoa</taxon>
        <taxon>Ecdysozoa</taxon>
        <taxon>Arthropoda</taxon>
        <taxon>Hexapoda</taxon>
        <taxon>Insecta</taxon>
        <taxon>Pterygota</taxon>
        <taxon>Neoptera</taxon>
        <taxon>Endopterygota</taxon>
        <taxon>Hymenoptera</taxon>
        <taxon>Apocrita</taxon>
        <taxon>Aculeata</taxon>
        <taxon>Formicoidea</taxon>
        <taxon>Formicidae</taxon>
        <taxon>Myrmicinae</taxon>
        <taxon>Temnothorax</taxon>
    </lineage>
</organism>
<dbReference type="InterPro" id="IPR000504">
    <property type="entry name" value="RRM_dom"/>
</dbReference>
<dbReference type="GO" id="GO:1905515">
    <property type="term" value="P:non-motile cilium assembly"/>
    <property type="evidence" value="ECO:0007669"/>
    <property type="project" value="TreeGrafter"/>
</dbReference>
<dbReference type="Proteomes" id="UP000504618">
    <property type="component" value="Unplaced"/>
</dbReference>
<evidence type="ECO:0000256" key="1">
    <source>
        <dbReference type="ARBA" id="ARBA00022884"/>
    </source>
</evidence>
<name>A0A6J1Q0H1_9HYME</name>
<proteinExistence type="predicted"/>
<evidence type="ECO:0000256" key="2">
    <source>
        <dbReference type="PROSITE-ProRule" id="PRU00176"/>
    </source>
</evidence>
<reference evidence="7" key="1">
    <citation type="submission" date="2025-08" db="UniProtKB">
        <authorList>
            <consortium name="RefSeq"/>
        </authorList>
    </citation>
    <scope>IDENTIFICATION</scope>
    <source>
        <tissue evidence="7">Whole body</tissue>
    </source>
</reference>
<dbReference type="OrthoDB" id="10070368at2759"/>
<dbReference type="Pfam" id="PF00076">
    <property type="entry name" value="RRM_1"/>
    <property type="match status" value="1"/>
</dbReference>
<feature type="region of interest" description="Disordered" evidence="4">
    <location>
        <begin position="1"/>
        <end position="57"/>
    </location>
</feature>
<feature type="region of interest" description="Disordered" evidence="4">
    <location>
        <begin position="156"/>
        <end position="335"/>
    </location>
</feature>
<dbReference type="GO" id="GO:0003723">
    <property type="term" value="F:RNA binding"/>
    <property type="evidence" value="ECO:0007669"/>
    <property type="project" value="UniProtKB-UniRule"/>
</dbReference>
<feature type="domain" description="RRM" evidence="5">
    <location>
        <begin position="332"/>
        <end position="398"/>
    </location>
</feature>